<evidence type="ECO:0000256" key="1">
    <source>
        <dbReference type="SAM" id="MobiDB-lite"/>
    </source>
</evidence>
<dbReference type="GeneID" id="103515012"/>
<accession>A0A3Q0J9K9</accession>
<name>A0A3Q0J9K9_DIACI</name>
<proteinExistence type="predicted"/>
<evidence type="ECO:0000313" key="2">
    <source>
        <dbReference type="Proteomes" id="UP000079169"/>
    </source>
</evidence>
<evidence type="ECO:0000313" key="3">
    <source>
        <dbReference type="RefSeq" id="XP_026683638.1"/>
    </source>
</evidence>
<protein>
    <submittedName>
        <fullName evidence="3">Uncharacterized protein LOC103515012</fullName>
    </submittedName>
</protein>
<dbReference type="RefSeq" id="XP_026683638.1">
    <property type="nucleotide sequence ID" value="XM_026827837.1"/>
</dbReference>
<feature type="compositionally biased region" description="Polar residues" evidence="1">
    <location>
        <begin position="164"/>
        <end position="187"/>
    </location>
</feature>
<feature type="region of interest" description="Disordered" evidence="1">
    <location>
        <begin position="149"/>
        <end position="199"/>
    </location>
</feature>
<gene>
    <name evidence="3" type="primary">LOC103515012</name>
</gene>
<dbReference type="AlphaFoldDB" id="A0A3Q0J9K9"/>
<feature type="compositionally biased region" description="Basic residues" evidence="1">
    <location>
        <begin position="189"/>
        <end position="199"/>
    </location>
</feature>
<organism evidence="2 3">
    <name type="scientific">Diaphorina citri</name>
    <name type="common">Asian citrus psyllid</name>
    <dbReference type="NCBI Taxonomy" id="121845"/>
    <lineage>
        <taxon>Eukaryota</taxon>
        <taxon>Metazoa</taxon>
        <taxon>Ecdysozoa</taxon>
        <taxon>Arthropoda</taxon>
        <taxon>Hexapoda</taxon>
        <taxon>Insecta</taxon>
        <taxon>Pterygota</taxon>
        <taxon>Neoptera</taxon>
        <taxon>Paraneoptera</taxon>
        <taxon>Hemiptera</taxon>
        <taxon>Sternorrhyncha</taxon>
        <taxon>Psylloidea</taxon>
        <taxon>Psyllidae</taxon>
        <taxon>Diaphorininae</taxon>
        <taxon>Diaphorina</taxon>
    </lineage>
</organism>
<dbReference type="Proteomes" id="UP000079169">
    <property type="component" value="Unplaced"/>
</dbReference>
<keyword evidence="2" id="KW-1185">Reference proteome</keyword>
<sequence length="199" mass="21989">MEKPIPENQYTDTSEIQPSNAPWANFLDGLGDFVGCLSNNDLALRVLQYVQPKTRTCIQEKLACIQSCLEKSLNGIEKSLNGVENAGESGNHQFRSNLNVGTNGKGKKVKGAFLKMNNMNKVPIETENLDSDEDEGFDDGSDLLRQINAMKAANQKTPEKVPPQAQNQKKVPPQAQNQKKVQPQAQTPKKIRVKRVSQG</sequence>
<reference evidence="3" key="1">
    <citation type="submission" date="2025-08" db="UniProtKB">
        <authorList>
            <consortium name="RefSeq"/>
        </authorList>
    </citation>
    <scope>IDENTIFICATION</scope>
</reference>
<dbReference type="PaxDb" id="121845-A0A3Q0J9K9"/>
<dbReference type="KEGG" id="dci:103515012"/>